<comment type="caution">
    <text evidence="2">The sequence shown here is derived from an EMBL/GenBank/DDBJ whole genome shotgun (WGS) entry which is preliminary data.</text>
</comment>
<feature type="signal peptide" evidence="1">
    <location>
        <begin position="1"/>
        <end position="18"/>
    </location>
</feature>
<feature type="chain" id="PRO_5021940250" evidence="1">
    <location>
        <begin position="19"/>
        <end position="199"/>
    </location>
</feature>
<protein>
    <submittedName>
        <fullName evidence="2">Uncharacterized protein</fullName>
    </submittedName>
</protein>
<evidence type="ECO:0000256" key="1">
    <source>
        <dbReference type="SAM" id="SignalP"/>
    </source>
</evidence>
<reference evidence="2 3" key="1">
    <citation type="journal article" date="2019" name="Appl. Microbiol. Biotechnol.">
        <title>Genome sequence of Isaria javanica and comparative genome analysis insights into family S53 peptidase evolution in fungal entomopathogens.</title>
        <authorList>
            <person name="Lin R."/>
            <person name="Zhang X."/>
            <person name="Xin B."/>
            <person name="Zou M."/>
            <person name="Gao Y."/>
            <person name="Qin F."/>
            <person name="Hu Q."/>
            <person name="Xie B."/>
            <person name="Cheng X."/>
        </authorList>
    </citation>
    <scope>NUCLEOTIDE SEQUENCE [LARGE SCALE GENOMIC DNA]</scope>
    <source>
        <strain evidence="2 3">IJ1G</strain>
    </source>
</reference>
<dbReference type="AlphaFoldDB" id="A0A545URD8"/>
<evidence type="ECO:0000313" key="2">
    <source>
        <dbReference type="EMBL" id="TQV92003.1"/>
    </source>
</evidence>
<keyword evidence="3" id="KW-1185">Reference proteome</keyword>
<accession>A0A545URD8</accession>
<dbReference type="EMBL" id="SPUK01000016">
    <property type="protein sequence ID" value="TQV92003.1"/>
    <property type="molecule type" value="Genomic_DNA"/>
</dbReference>
<evidence type="ECO:0000313" key="3">
    <source>
        <dbReference type="Proteomes" id="UP000315783"/>
    </source>
</evidence>
<sequence length="199" mass="21890">MLPYTLATLFRCCRLGTAATSWASLVSLTADGIQASHCRSWITVTSLITEAEKRDMSVFFIFNSDGSSSVPLAFKFPCCTYPLNKAMPDITGCLGSLGNHSRRLFLMVWGEFIVDWSGCPARSPAARALAAACGFWDGWRLRPGVHRLAFFGDQLGDHLDEAGDVDGGRADSESETDEAEFHDDVFLYLEGKEMVSTIW</sequence>
<dbReference type="Proteomes" id="UP000315783">
    <property type="component" value="Unassembled WGS sequence"/>
</dbReference>
<keyword evidence="1" id="KW-0732">Signal</keyword>
<organism evidence="2 3">
    <name type="scientific">Cordyceps javanica</name>
    <dbReference type="NCBI Taxonomy" id="43265"/>
    <lineage>
        <taxon>Eukaryota</taxon>
        <taxon>Fungi</taxon>
        <taxon>Dikarya</taxon>
        <taxon>Ascomycota</taxon>
        <taxon>Pezizomycotina</taxon>
        <taxon>Sordariomycetes</taxon>
        <taxon>Hypocreomycetidae</taxon>
        <taxon>Hypocreales</taxon>
        <taxon>Cordycipitaceae</taxon>
        <taxon>Cordyceps</taxon>
    </lineage>
</organism>
<proteinExistence type="predicted"/>
<gene>
    <name evidence="2" type="ORF">IF1G_09075</name>
</gene>
<name>A0A545URD8_9HYPO</name>